<dbReference type="InterPro" id="IPR045628">
    <property type="entry name" value="Lhr_WH_dom"/>
</dbReference>
<dbReference type="FunCoup" id="D7DT68">
    <property type="interactions" value="86"/>
</dbReference>
<dbReference type="EMBL" id="CP002057">
    <property type="protein sequence ID" value="ADI36328.1"/>
    <property type="molecule type" value="Genomic_DNA"/>
</dbReference>
<dbReference type="GO" id="GO:0003677">
    <property type="term" value="F:DNA binding"/>
    <property type="evidence" value="ECO:0007669"/>
    <property type="project" value="UniProtKB-KW"/>
</dbReference>
<proteinExistence type="inferred from homology"/>
<gene>
    <name evidence="12" type="ordered locus">Mvol_0669</name>
</gene>
<dbReference type="InterPro" id="IPR027417">
    <property type="entry name" value="P-loop_NTPase"/>
</dbReference>
<evidence type="ECO:0000256" key="8">
    <source>
        <dbReference type="ARBA" id="ARBA00023235"/>
    </source>
</evidence>
<accession>D7DT68</accession>
<dbReference type="Pfam" id="PF19306">
    <property type="entry name" value="WHD_Lhr"/>
    <property type="match status" value="1"/>
</dbReference>
<keyword evidence="5" id="KW-0067">ATP-binding</keyword>
<dbReference type="HOGENOM" id="CLU_002025_0_0_2"/>
<dbReference type="Pfam" id="PF00270">
    <property type="entry name" value="DEAD"/>
    <property type="match status" value="1"/>
</dbReference>
<evidence type="ECO:0000256" key="6">
    <source>
        <dbReference type="ARBA" id="ARBA00023125"/>
    </source>
</evidence>
<comment type="similarity">
    <text evidence="9">Belongs to the Lhr helicase family. Lhr-Core subfamily.</text>
</comment>
<dbReference type="InterPro" id="IPR017170">
    <property type="entry name" value="Lhr-like"/>
</dbReference>
<dbReference type="STRING" id="456320.Mvol_0669"/>
<evidence type="ECO:0000256" key="2">
    <source>
        <dbReference type="ARBA" id="ARBA00022763"/>
    </source>
</evidence>
<evidence type="ECO:0000256" key="5">
    <source>
        <dbReference type="ARBA" id="ARBA00022840"/>
    </source>
</evidence>
<dbReference type="InterPro" id="IPR011545">
    <property type="entry name" value="DEAD/DEAH_box_helicase_dom"/>
</dbReference>
<dbReference type="GO" id="GO:0005524">
    <property type="term" value="F:ATP binding"/>
    <property type="evidence" value="ECO:0007669"/>
    <property type="project" value="UniProtKB-KW"/>
</dbReference>
<dbReference type="InterPro" id="IPR014001">
    <property type="entry name" value="Helicase_ATP-bd"/>
</dbReference>
<feature type="domain" description="Helicase ATP-binding" evidence="10">
    <location>
        <begin position="91"/>
        <end position="287"/>
    </location>
</feature>
<keyword evidence="13" id="KW-1185">Reference proteome</keyword>
<dbReference type="Pfam" id="PF08494">
    <property type="entry name" value="DEAD_assoc"/>
    <property type="match status" value="1"/>
</dbReference>
<dbReference type="InterPro" id="IPR052511">
    <property type="entry name" value="ATP-dep_Helicase"/>
</dbReference>
<dbReference type="Proteomes" id="UP000007722">
    <property type="component" value="Chromosome"/>
</dbReference>
<dbReference type="CDD" id="cd18796">
    <property type="entry name" value="SF2_C_LHR"/>
    <property type="match status" value="1"/>
</dbReference>
<protein>
    <submittedName>
        <fullName evidence="12">DEAD/H associated domain protein</fullName>
    </submittedName>
</protein>
<dbReference type="PROSITE" id="PS51192">
    <property type="entry name" value="HELICASE_ATP_BIND_1"/>
    <property type="match status" value="1"/>
</dbReference>
<dbReference type="CDD" id="cd17922">
    <property type="entry name" value="DEXHc_LHR-like"/>
    <property type="match status" value="1"/>
</dbReference>
<evidence type="ECO:0000256" key="1">
    <source>
        <dbReference type="ARBA" id="ARBA00022741"/>
    </source>
</evidence>
<evidence type="ECO:0000313" key="12">
    <source>
        <dbReference type="EMBL" id="ADI36328.1"/>
    </source>
</evidence>
<name>D7DT68_METV3</name>
<dbReference type="Gene3D" id="3.40.50.300">
    <property type="entry name" value="P-loop containing nucleotide triphosphate hydrolases"/>
    <property type="match status" value="2"/>
</dbReference>
<dbReference type="eggNOG" id="arCOG00557">
    <property type="taxonomic scope" value="Archaea"/>
</dbReference>
<evidence type="ECO:0000256" key="7">
    <source>
        <dbReference type="ARBA" id="ARBA00023204"/>
    </source>
</evidence>
<dbReference type="InParanoid" id="D7DT68"/>
<keyword evidence="6" id="KW-0238">DNA-binding</keyword>
<dbReference type="Pfam" id="PF00271">
    <property type="entry name" value="Helicase_C"/>
    <property type="match status" value="1"/>
</dbReference>
<feature type="domain" description="Helicase C-terminal" evidence="11">
    <location>
        <begin position="328"/>
        <end position="481"/>
    </location>
</feature>
<evidence type="ECO:0000259" key="11">
    <source>
        <dbReference type="PROSITE" id="PS51194"/>
    </source>
</evidence>
<dbReference type="AlphaFoldDB" id="D7DT68"/>
<sequence length="933" mass="107231">MNITKNITNNQISKSNTLEEEIRNEISSKKAENLISKSISYSNGKYAFDIDSDEKILDLFEDGVRDWWVNKFEKYKEFNDGYFTPPQRQAIPRIHYGRNTLICSPTGSGKTLSSFMSIINELFRIEKEEGLENSVYCIYISPLKSLANDIHVNLEEPLVEIKEILTEKYGKEDIGDIRHAIRHGDTTSYQKSKMLKQTPHILNTTPESLAIILNSPKFKEKLRTVRWVVIDEIHSLADNKRGVHLSLSLERLRELTKHEFVRIGCSATVEPLDEVASYLGGFYDTEIPRPVEIVDTRFVRNYDMKLICPVPDLIMSTPEEISKKLYGELHKLIEEHENTLIFTNTRGGAERILYNLRRKFPEYTEENSGSHHGSLSRDKRLEIESKLKKGELKVVTTSSSLELGIDMPYVDLVIQIGSPKSVKVLLQRIGRAGHGIERIAKGRLIALDRDELVECTVMLKKAEEGFIDKVQIPKKPLDVLIQQIYGIAINGIIEYEQVKNIVRRSYNYNMMTDEDFKIVLNYMTASYAGMEDRNIYSKIWYDEETKKIGKSGKTARMIYYTNIGTIPDDFSCDVYVRANKDWIGKLDEQYLDKLEKGDVFALGGEHLKFVYRRGSKVYVDKTSEKPNIPNWYSERLPLSYDLGKNVLEFKKTAIEKYNNEILKDWLSKMPIDSNSVESLCGLFGQQIQYTGNNSISLPNRLVIEEYNGEGYDGYKKDKKGKSEHKYLYIHSNYGRKFNDGFSRAIAYKISEYFGVGVLVSVSDTGFSLEIPKKKHIEIVKIIKELTPENIYATLKLALENTNLMKRIFRINATRSLMILRNYAGRKKSAKRQQVSADLLIHYAKKLDRFAPLEETYREIIEDSLEVEHLQEILGKIQSGHIRLEHIDVSIPTPMSFGLATLTASDAVLAEDKNNLLKLFHAQVMYKISKKITN</sequence>
<keyword evidence="7" id="KW-0234">DNA repair</keyword>
<dbReference type="PIRSF" id="PIRSF037307">
    <property type="entry name" value="Lhr-like_helic_prd"/>
    <property type="match status" value="1"/>
</dbReference>
<dbReference type="PROSITE" id="PS51194">
    <property type="entry name" value="HELICASE_CTER"/>
    <property type="match status" value="1"/>
</dbReference>
<dbReference type="SMART" id="SM00487">
    <property type="entry name" value="DEXDc"/>
    <property type="match status" value="1"/>
</dbReference>
<reference evidence="12 13" key="1">
    <citation type="submission" date="2010-05" db="EMBL/GenBank/DDBJ databases">
        <title>Complete sequence of Methanococcus voltae A3.</title>
        <authorList>
            <consortium name="US DOE Joint Genome Institute"/>
            <person name="Lucas S."/>
            <person name="Copeland A."/>
            <person name="Lapidus A."/>
            <person name="Cheng J.-F."/>
            <person name="Bruce D."/>
            <person name="Goodwin L."/>
            <person name="Pitluck S."/>
            <person name="Lowry S."/>
            <person name="Clum A."/>
            <person name="Land M."/>
            <person name="Hauser L."/>
            <person name="Kyrpides N."/>
            <person name="Mikhailova N."/>
            <person name="Whitman W.B."/>
            <person name="Woyke T."/>
        </authorList>
    </citation>
    <scope>NUCLEOTIDE SEQUENCE [LARGE SCALE GENOMIC DNA]</scope>
    <source>
        <strain evidence="13">ATCC BAA-1334 / A3</strain>
    </source>
</reference>
<evidence type="ECO:0000259" key="10">
    <source>
        <dbReference type="PROSITE" id="PS51192"/>
    </source>
</evidence>
<keyword evidence="4" id="KW-0347">Helicase</keyword>
<dbReference type="PANTHER" id="PTHR47962:SF6">
    <property type="entry name" value="LARGE HELICASE-RELATED PROTEIN"/>
    <property type="match status" value="1"/>
</dbReference>
<dbReference type="GO" id="GO:0140097">
    <property type="term" value="F:catalytic activity, acting on DNA"/>
    <property type="evidence" value="ECO:0007669"/>
    <property type="project" value="UniProtKB-ARBA"/>
</dbReference>
<evidence type="ECO:0000256" key="4">
    <source>
        <dbReference type="ARBA" id="ARBA00022806"/>
    </source>
</evidence>
<dbReference type="SMART" id="SM00490">
    <property type="entry name" value="HELICc"/>
    <property type="match status" value="1"/>
</dbReference>
<keyword evidence="8" id="KW-0413">Isomerase</keyword>
<evidence type="ECO:0000256" key="9">
    <source>
        <dbReference type="ARBA" id="ARBA00093467"/>
    </source>
</evidence>
<dbReference type="GO" id="GO:0004386">
    <property type="term" value="F:helicase activity"/>
    <property type="evidence" value="ECO:0007669"/>
    <property type="project" value="UniProtKB-KW"/>
</dbReference>
<evidence type="ECO:0000256" key="3">
    <source>
        <dbReference type="ARBA" id="ARBA00022801"/>
    </source>
</evidence>
<dbReference type="NCBIfam" id="NF010338">
    <property type="entry name" value="PRK13767.1"/>
    <property type="match status" value="1"/>
</dbReference>
<dbReference type="InterPro" id="IPR013701">
    <property type="entry name" value="Lhr-like_DEAD/DEAH_assoc"/>
</dbReference>
<dbReference type="PANTHER" id="PTHR47962">
    <property type="entry name" value="ATP-DEPENDENT HELICASE LHR-RELATED-RELATED"/>
    <property type="match status" value="1"/>
</dbReference>
<dbReference type="KEGG" id="mvo:Mvol_0669"/>
<evidence type="ECO:0000313" key="13">
    <source>
        <dbReference type="Proteomes" id="UP000007722"/>
    </source>
</evidence>
<keyword evidence="2" id="KW-0227">DNA damage</keyword>
<keyword evidence="1" id="KW-0547">Nucleotide-binding</keyword>
<dbReference type="InterPro" id="IPR001650">
    <property type="entry name" value="Helicase_C-like"/>
</dbReference>
<keyword evidence="3" id="KW-0378">Hydrolase</keyword>
<dbReference type="GO" id="GO:0006281">
    <property type="term" value="P:DNA repair"/>
    <property type="evidence" value="ECO:0007669"/>
    <property type="project" value="UniProtKB-KW"/>
</dbReference>
<organism evidence="12 13">
    <name type="scientific">Methanococcus voltae (strain ATCC BAA-1334 / A3)</name>
    <dbReference type="NCBI Taxonomy" id="456320"/>
    <lineage>
        <taxon>Archaea</taxon>
        <taxon>Methanobacteriati</taxon>
        <taxon>Methanobacteriota</taxon>
        <taxon>Methanomada group</taxon>
        <taxon>Methanococci</taxon>
        <taxon>Methanococcales</taxon>
        <taxon>Methanococcaceae</taxon>
        <taxon>Methanococcus</taxon>
    </lineage>
</organism>
<dbReference type="SUPFAM" id="SSF52540">
    <property type="entry name" value="P-loop containing nucleoside triphosphate hydrolases"/>
    <property type="match status" value="1"/>
</dbReference>
<dbReference type="GO" id="GO:0016887">
    <property type="term" value="F:ATP hydrolysis activity"/>
    <property type="evidence" value="ECO:0007669"/>
    <property type="project" value="TreeGrafter"/>
</dbReference>